<feature type="chain" id="PRO_5011492177" evidence="1">
    <location>
        <begin position="20"/>
        <end position="117"/>
    </location>
</feature>
<keyword evidence="3" id="KW-1185">Reference proteome</keyword>
<dbReference type="RefSeq" id="WP_093521791.1">
    <property type="nucleotide sequence ID" value="NZ_FOIJ01000008.1"/>
</dbReference>
<gene>
    <name evidence="2" type="ORF">SAMN05443639_108164</name>
</gene>
<protein>
    <submittedName>
        <fullName evidence="2">Uncharacterized protein</fullName>
    </submittedName>
</protein>
<sequence>MTKLLLIGLAALNITTAEVQDSAVSCTATATGPTFGFSGRMYFHFITTCDAPVESITINATVSGPTVVTGSATCTQTDRCTFMLPVTYKRGTWTWTNDSVYTAEGSSVETKTMTFIQ</sequence>
<dbReference type="AlphaFoldDB" id="A0A1I0JWD0"/>
<evidence type="ECO:0000256" key="1">
    <source>
        <dbReference type="SAM" id="SignalP"/>
    </source>
</evidence>
<proteinExistence type="predicted"/>
<accession>A0A1I0JWD0</accession>
<name>A0A1I0JWD0_9BACT</name>
<organism evidence="2 3">
    <name type="scientific">Stigmatella erecta</name>
    <dbReference type="NCBI Taxonomy" id="83460"/>
    <lineage>
        <taxon>Bacteria</taxon>
        <taxon>Pseudomonadati</taxon>
        <taxon>Myxococcota</taxon>
        <taxon>Myxococcia</taxon>
        <taxon>Myxococcales</taxon>
        <taxon>Cystobacterineae</taxon>
        <taxon>Archangiaceae</taxon>
        <taxon>Stigmatella</taxon>
    </lineage>
</organism>
<dbReference type="Proteomes" id="UP000199181">
    <property type="component" value="Unassembled WGS sequence"/>
</dbReference>
<keyword evidence="1" id="KW-0732">Signal</keyword>
<dbReference type="EMBL" id="FOIJ01000008">
    <property type="protein sequence ID" value="SEU14892.1"/>
    <property type="molecule type" value="Genomic_DNA"/>
</dbReference>
<reference evidence="3" key="1">
    <citation type="submission" date="2016-10" db="EMBL/GenBank/DDBJ databases">
        <authorList>
            <person name="Varghese N."/>
            <person name="Submissions S."/>
        </authorList>
    </citation>
    <scope>NUCLEOTIDE SEQUENCE [LARGE SCALE GENOMIC DNA]</scope>
    <source>
        <strain evidence="3">DSM 16858</strain>
    </source>
</reference>
<evidence type="ECO:0000313" key="2">
    <source>
        <dbReference type="EMBL" id="SEU14892.1"/>
    </source>
</evidence>
<feature type="signal peptide" evidence="1">
    <location>
        <begin position="1"/>
        <end position="19"/>
    </location>
</feature>
<evidence type="ECO:0000313" key="3">
    <source>
        <dbReference type="Proteomes" id="UP000199181"/>
    </source>
</evidence>